<evidence type="ECO:0000313" key="3">
    <source>
        <dbReference type="Proteomes" id="UP001189429"/>
    </source>
</evidence>
<dbReference type="Proteomes" id="UP001189429">
    <property type="component" value="Unassembled WGS sequence"/>
</dbReference>
<sequence>GDESARHLDAFKAHLYGLGAQNNPAALRSSLESAYTALESKFSGVLRPNPGVSSGPVESDAEDTIGAPNMPDQPMHVDKEDWGQAVASVAGLSESHKRELFPAVRAQGKKA</sequence>
<feature type="non-terminal residue" evidence="2">
    <location>
        <position position="1"/>
    </location>
</feature>
<comment type="caution">
    <text evidence="2">The sequence shown here is derived from an EMBL/GenBank/DDBJ whole genome shotgun (WGS) entry which is preliminary data.</text>
</comment>
<reference evidence="2" key="1">
    <citation type="submission" date="2023-10" db="EMBL/GenBank/DDBJ databases">
        <authorList>
            <person name="Chen Y."/>
            <person name="Shah S."/>
            <person name="Dougan E. K."/>
            <person name="Thang M."/>
            <person name="Chan C."/>
        </authorList>
    </citation>
    <scope>NUCLEOTIDE SEQUENCE [LARGE SCALE GENOMIC DNA]</scope>
</reference>
<feature type="region of interest" description="Disordered" evidence="1">
    <location>
        <begin position="45"/>
        <end position="77"/>
    </location>
</feature>
<organism evidence="2 3">
    <name type="scientific">Prorocentrum cordatum</name>
    <dbReference type="NCBI Taxonomy" id="2364126"/>
    <lineage>
        <taxon>Eukaryota</taxon>
        <taxon>Sar</taxon>
        <taxon>Alveolata</taxon>
        <taxon>Dinophyceae</taxon>
        <taxon>Prorocentrales</taxon>
        <taxon>Prorocentraceae</taxon>
        <taxon>Prorocentrum</taxon>
    </lineage>
</organism>
<gene>
    <name evidence="2" type="ORF">PCOR1329_LOCUS74986</name>
</gene>
<evidence type="ECO:0000256" key="1">
    <source>
        <dbReference type="SAM" id="MobiDB-lite"/>
    </source>
</evidence>
<evidence type="ECO:0000313" key="2">
    <source>
        <dbReference type="EMBL" id="CAK0896539.1"/>
    </source>
</evidence>
<feature type="non-terminal residue" evidence="2">
    <location>
        <position position="111"/>
    </location>
</feature>
<name>A0ABN9XEP3_9DINO</name>
<proteinExistence type="predicted"/>
<dbReference type="EMBL" id="CAUYUJ010020204">
    <property type="protein sequence ID" value="CAK0896539.1"/>
    <property type="molecule type" value="Genomic_DNA"/>
</dbReference>
<protein>
    <submittedName>
        <fullName evidence="2">Uncharacterized protein</fullName>
    </submittedName>
</protein>
<accession>A0ABN9XEP3</accession>
<keyword evidence="3" id="KW-1185">Reference proteome</keyword>